<dbReference type="EMBL" id="CAJOBA010000688">
    <property type="protein sequence ID" value="CAF3549859.1"/>
    <property type="molecule type" value="Genomic_DNA"/>
</dbReference>
<evidence type="ECO:0000256" key="5">
    <source>
        <dbReference type="ARBA" id="ARBA00023004"/>
    </source>
</evidence>
<accession>A0A8S2CYI5</accession>
<dbReference type="PROSITE" id="PS00367">
    <property type="entry name" value="BH4_AAA_HYDROXYL_1"/>
    <property type="match status" value="1"/>
</dbReference>
<evidence type="ECO:0000256" key="3">
    <source>
        <dbReference type="ARBA" id="ARBA00022723"/>
    </source>
</evidence>
<reference evidence="10" key="1">
    <citation type="submission" date="2021-02" db="EMBL/GenBank/DDBJ databases">
        <authorList>
            <person name="Nowell W R."/>
        </authorList>
    </citation>
    <scope>NUCLEOTIDE SEQUENCE</scope>
</reference>
<dbReference type="InterPro" id="IPR018301">
    <property type="entry name" value="ArAA_hydroxylase_Fe/CU_BS"/>
</dbReference>
<dbReference type="GO" id="GO:0043204">
    <property type="term" value="C:perikaryon"/>
    <property type="evidence" value="ECO:0007669"/>
    <property type="project" value="TreeGrafter"/>
</dbReference>
<keyword evidence="3 7" id="KW-0479">Metal-binding</keyword>
<evidence type="ECO:0000313" key="12">
    <source>
        <dbReference type="Proteomes" id="UP000677228"/>
    </source>
</evidence>
<evidence type="ECO:0000256" key="4">
    <source>
        <dbReference type="ARBA" id="ARBA00023002"/>
    </source>
</evidence>
<dbReference type="SUPFAM" id="SSF56534">
    <property type="entry name" value="Aromatic aminoacid monoxygenases, catalytic and oligomerization domains"/>
    <property type="match status" value="1"/>
</dbReference>
<protein>
    <recommendedName>
        <fullName evidence="9">Biopterin-dependent aromatic amino acid hydroxylase family profile domain-containing protein</fullName>
    </recommendedName>
</protein>
<dbReference type="Proteomes" id="UP000677228">
    <property type="component" value="Unassembled WGS sequence"/>
</dbReference>
<comment type="similarity">
    <text evidence="2">Belongs to the biopterin-dependent aromatic amino acid hydroxylase family.</text>
</comment>
<organism evidence="10 12">
    <name type="scientific">Didymodactylos carnosus</name>
    <dbReference type="NCBI Taxonomy" id="1234261"/>
    <lineage>
        <taxon>Eukaryota</taxon>
        <taxon>Metazoa</taxon>
        <taxon>Spiralia</taxon>
        <taxon>Gnathifera</taxon>
        <taxon>Rotifera</taxon>
        <taxon>Eurotatoria</taxon>
        <taxon>Bdelloidea</taxon>
        <taxon>Philodinida</taxon>
        <taxon>Philodinidae</taxon>
        <taxon>Didymodactylos</taxon>
    </lineage>
</organism>
<evidence type="ECO:0000256" key="7">
    <source>
        <dbReference type="PIRSR" id="PIRSR601273-2"/>
    </source>
</evidence>
<dbReference type="GO" id="GO:0004511">
    <property type="term" value="F:tyrosine 3-monooxygenase activity"/>
    <property type="evidence" value="ECO:0007669"/>
    <property type="project" value="TreeGrafter"/>
</dbReference>
<keyword evidence="6" id="KW-0503">Monooxygenase</keyword>
<evidence type="ECO:0000256" key="1">
    <source>
        <dbReference type="ARBA" id="ARBA00001954"/>
    </source>
</evidence>
<keyword evidence="5 7" id="KW-0408">Iron</keyword>
<dbReference type="InterPro" id="IPR036329">
    <property type="entry name" value="Aro-AA_hydroxylase_C_sf"/>
</dbReference>
<name>A0A8S2CYI5_9BILA</name>
<evidence type="ECO:0000313" key="10">
    <source>
        <dbReference type="EMBL" id="CAF0769224.1"/>
    </source>
</evidence>
<dbReference type="InterPro" id="IPR036951">
    <property type="entry name" value="ArAA_hydroxylase_sf"/>
</dbReference>
<feature type="domain" description="Biopterin-dependent aromatic amino acid hydroxylase family profile" evidence="9">
    <location>
        <begin position="111"/>
        <end position="307"/>
    </location>
</feature>
<evidence type="ECO:0000259" key="9">
    <source>
        <dbReference type="PROSITE" id="PS51410"/>
    </source>
</evidence>
<dbReference type="InterPro" id="IPR001273">
    <property type="entry name" value="ArAA_hydroxylase"/>
</dbReference>
<dbReference type="EMBL" id="CAJNOK010000688">
    <property type="protein sequence ID" value="CAF0769224.1"/>
    <property type="molecule type" value="Genomic_DNA"/>
</dbReference>
<feature type="binding site" evidence="7">
    <location>
        <position position="143"/>
    </location>
    <ligand>
        <name>Fe cation</name>
        <dbReference type="ChEBI" id="CHEBI:24875"/>
    </ligand>
</feature>
<feature type="domain" description="Biopterin-dependent aromatic amino acid hydroxylase family profile" evidence="9">
    <location>
        <begin position="22"/>
        <end position="103"/>
    </location>
</feature>
<feature type="binding site" evidence="7">
    <location>
        <position position="138"/>
    </location>
    <ligand>
        <name>Fe cation</name>
        <dbReference type="ChEBI" id="CHEBI:24875"/>
    </ligand>
</feature>
<evidence type="ECO:0000256" key="8">
    <source>
        <dbReference type="SAM" id="Coils"/>
    </source>
</evidence>
<feature type="coiled-coil region" evidence="8">
    <location>
        <begin position="282"/>
        <end position="316"/>
    </location>
</feature>
<dbReference type="GO" id="GO:0005506">
    <property type="term" value="F:iron ion binding"/>
    <property type="evidence" value="ECO:0007669"/>
    <property type="project" value="InterPro"/>
</dbReference>
<gene>
    <name evidence="10" type="ORF">OVA965_LOCUS2990</name>
    <name evidence="11" type="ORF">TMI583_LOCUS2989</name>
</gene>
<dbReference type="GO" id="GO:0030424">
    <property type="term" value="C:axon"/>
    <property type="evidence" value="ECO:0007669"/>
    <property type="project" value="TreeGrafter"/>
</dbReference>
<dbReference type="Pfam" id="PF00351">
    <property type="entry name" value="Biopterin_H"/>
    <property type="match status" value="2"/>
</dbReference>
<dbReference type="PANTHER" id="PTHR11473:SF15">
    <property type="entry name" value="TYROSINE 3-MONOOXYGENASE"/>
    <property type="match status" value="1"/>
</dbReference>
<sequence length="327" mass="37871">MTAMTSMTIVGHKVDDLLEKPINNGKSIEPDGNACWFPRSIQDLDKCHHLSTKYQPELDKNHPGFYDKEYVERREKIAELAFGYKHGDLIPRVEYTSTEIETWGYELEYSLAFRVFQCTQYIRHSSTPVYSPDPDVAHELLGHVPLLSDPNFAQFSQEIGLASLGASDEDILKLSTLYWFTVEMGLCRENGQLKVYGAALLSSYGELQYALSSDKPERHLFEPEKTVLLEYRVDEYQTHYFIAESFEDIKGKLRQYVNSSIKRPFDILYDPYTQSLNILNNVETIEDSIVKFKLQINNLENARRRLEEENNYNKHSKVTKIPDEAKT</sequence>
<dbReference type="InterPro" id="IPR019774">
    <property type="entry name" value="Aromatic-AA_hydroxylase_C"/>
</dbReference>
<dbReference type="GO" id="GO:0006585">
    <property type="term" value="P:dopamine biosynthetic process from tyrosine"/>
    <property type="evidence" value="ECO:0007669"/>
    <property type="project" value="TreeGrafter"/>
</dbReference>
<dbReference type="PANTHER" id="PTHR11473">
    <property type="entry name" value="AROMATIC AMINO ACID HYDROXYLASE"/>
    <property type="match status" value="1"/>
</dbReference>
<proteinExistence type="inferred from homology"/>
<evidence type="ECO:0000313" key="11">
    <source>
        <dbReference type="EMBL" id="CAF3549859.1"/>
    </source>
</evidence>
<keyword evidence="8" id="KW-0175">Coiled coil</keyword>
<dbReference type="Gene3D" id="1.10.800.10">
    <property type="entry name" value="Aromatic amino acid hydroxylase"/>
    <property type="match status" value="2"/>
</dbReference>
<evidence type="ECO:0000256" key="6">
    <source>
        <dbReference type="ARBA" id="ARBA00023033"/>
    </source>
</evidence>
<comment type="caution">
    <text evidence="10">The sequence shown here is derived from an EMBL/GenBank/DDBJ whole genome shotgun (WGS) entry which is preliminary data.</text>
</comment>
<keyword evidence="4" id="KW-0560">Oxidoreductase</keyword>
<dbReference type="PROSITE" id="PS51410">
    <property type="entry name" value="BH4_AAA_HYDROXYL_2"/>
    <property type="match status" value="2"/>
</dbReference>
<evidence type="ECO:0000256" key="2">
    <source>
        <dbReference type="ARBA" id="ARBA00009712"/>
    </source>
</evidence>
<dbReference type="Proteomes" id="UP000682733">
    <property type="component" value="Unassembled WGS sequence"/>
</dbReference>
<feature type="binding site" evidence="7">
    <location>
        <position position="183"/>
    </location>
    <ligand>
        <name>Fe cation</name>
        <dbReference type="ChEBI" id="CHEBI:24875"/>
    </ligand>
</feature>
<comment type="cofactor">
    <cofactor evidence="1 7">
        <name>Fe(2+)</name>
        <dbReference type="ChEBI" id="CHEBI:29033"/>
    </cofactor>
</comment>
<dbReference type="GO" id="GO:0005737">
    <property type="term" value="C:cytoplasm"/>
    <property type="evidence" value="ECO:0007669"/>
    <property type="project" value="TreeGrafter"/>
</dbReference>
<dbReference type="AlphaFoldDB" id="A0A8S2CYI5"/>